<feature type="region of interest" description="Disordered" evidence="1">
    <location>
        <begin position="47"/>
        <end position="68"/>
    </location>
</feature>
<comment type="caution">
    <text evidence="3">The sequence shown here is derived from an EMBL/GenBank/DDBJ whole genome shotgun (WGS) entry which is preliminary data.</text>
</comment>
<evidence type="ECO:0000313" key="4">
    <source>
        <dbReference type="Proteomes" id="UP000051638"/>
    </source>
</evidence>
<dbReference type="PATRIC" id="fig|1423796.3.peg.1519"/>
<dbReference type="RefSeq" id="WP_057874055.1">
    <property type="nucleotide sequence ID" value="NZ_AYYI01000038.1"/>
</dbReference>
<feature type="compositionally biased region" description="Basic residues" evidence="1">
    <location>
        <begin position="59"/>
        <end position="68"/>
    </location>
</feature>
<evidence type="ECO:0000256" key="2">
    <source>
        <dbReference type="SAM" id="Phobius"/>
    </source>
</evidence>
<proteinExistence type="predicted"/>
<keyword evidence="2" id="KW-0472">Membrane</keyword>
<protein>
    <submittedName>
        <fullName evidence="3">Uncharacterized protein</fullName>
    </submittedName>
</protein>
<keyword evidence="2" id="KW-1133">Transmembrane helix</keyword>
<dbReference type="Proteomes" id="UP000051638">
    <property type="component" value="Unassembled WGS sequence"/>
</dbReference>
<sequence length="151" mass="17053">MIDRHNALFLYLVFLALQFVAIVTFFPNTPIYNEQITVVSELDDGETGKKGKMGSGLQYKRRKPSRTGHAVKHVKRHARHHVSRLSQFEPTVKMVALAIYGLEAFLTLPFAVFGILSLNLQAKQKKTQVKATKRKPTGKVEEQPAYTTQTV</sequence>
<dbReference type="EMBL" id="AYYI01000038">
    <property type="protein sequence ID" value="KRM97727.1"/>
    <property type="molecule type" value="Genomic_DNA"/>
</dbReference>
<dbReference type="OrthoDB" id="2299514at2"/>
<dbReference type="STRING" id="1423796.FC24_GL001491"/>
<accession>A0A0R2D0D2</accession>
<keyword evidence="2" id="KW-0812">Transmembrane</keyword>
<feature type="transmembrane region" description="Helical" evidence="2">
    <location>
        <begin position="7"/>
        <end position="26"/>
    </location>
</feature>
<organism evidence="3 4">
    <name type="scientific">Loigolactobacillus rennini DSM 20253</name>
    <dbReference type="NCBI Taxonomy" id="1423796"/>
    <lineage>
        <taxon>Bacteria</taxon>
        <taxon>Bacillati</taxon>
        <taxon>Bacillota</taxon>
        <taxon>Bacilli</taxon>
        <taxon>Lactobacillales</taxon>
        <taxon>Lactobacillaceae</taxon>
        <taxon>Loigolactobacillus</taxon>
    </lineage>
</organism>
<keyword evidence="4" id="KW-1185">Reference proteome</keyword>
<feature type="compositionally biased region" description="Basic residues" evidence="1">
    <location>
        <begin position="126"/>
        <end position="137"/>
    </location>
</feature>
<evidence type="ECO:0000313" key="3">
    <source>
        <dbReference type="EMBL" id="KRM97727.1"/>
    </source>
</evidence>
<evidence type="ECO:0000256" key="1">
    <source>
        <dbReference type="SAM" id="MobiDB-lite"/>
    </source>
</evidence>
<name>A0A0R2D0D2_9LACO</name>
<gene>
    <name evidence="3" type="ORF">FC24_GL001491</name>
</gene>
<dbReference type="AlphaFoldDB" id="A0A0R2D0D2"/>
<reference evidence="3 4" key="1">
    <citation type="journal article" date="2015" name="Genome Announc.">
        <title>Expanding the biotechnology potential of lactobacilli through comparative genomics of 213 strains and associated genera.</title>
        <authorList>
            <person name="Sun Z."/>
            <person name="Harris H.M."/>
            <person name="McCann A."/>
            <person name="Guo C."/>
            <person name="Argimon S."/>
            <person name="Zhang W."/>
            <person name="Yang X."/>
            <person name="Jeffery I.B."/>
            <person name="Cooney J.C."/>
            <person name="Kagawa T.F."/>
            <person name="Liu W."/>
            <person name="Song Y."/>
            <person name="Salvetti E."/>
            <person name="Wrobel A."/>
            <person name="Rasinkangas P."/>
            <person name="Parkhill J."/>
            <person name="Rea M.C."/>
            <person name="O'Sullivan O."/>
            <person name="Ritari J."/>
            <person name="Douillard F.P."/>
            <person name="Paul Ross R."/>
            <person name="Yang R."/>
            <person name="Briner A.E."/>
            <person name="Felis G.E."/>
            <person name="de Vos W.M."/>
            <person name="Barrangou R."/>
            <person name="Klaenhammer T.R."/>
            <person name="Caufield P.W."/>
            <person name="Cui Y."/>
            <person name="Zhang H."/>
            <person name="O'Toole P.W."/>
        </authorList>
    </citation>
    <scope>NUCLEOTIDE SEQUENCE [LARGE SCALE GENOMIC DNA]</scope>
    <source>
        <strain evidence="3 4">DSM 20253</strain>
    </source>
</reference>
<feature type="region of interest" description="Disordered" evidence="1">
    <location>
        <begin position="126"/>
        <end position="151"/>
    </location>
</feature>
<feature type="transmembrane region" description="Helical" evidence="2">
    <location>
        <begin position="94"/>
        <end position="120"/>
    </location>
</feature>